<dbReference type="InterPro" id="IPR000387">
    <property type="entry name" value="Tyr_Pase_dom"/>
</dbReference>
<feature type="domain" description="Rhodanese" evidence="6">
    <location>
        <begin position="103"/>
        <end position="222"/>
    </location>
</feature>
<dbReference type="EC" id="3.1.3.48" evidence="2"/>
<evidence type="ECO:0000259" key="4">
    <source>
        <dbReference type="PROSITE" id="PS50055"/>
    </source>
</evidence>
<comment type="caution">
    <text evidence="7">The sequence shown here is derived from an EMBL/GenBank/DDBJ whole genome shotgun (WGS) entry which is preliminary data.</text>
</comment>
<dbReference type="PROSITE" id="PS50056">
    <property type="entry name" value="TYR_PHOSPHATASE_2"/>
    <property type="match status" value="1"/>
</dbReference>
<dbReference type="InterPro" id="IPR000242">
    <property type="entry name" value="PTP_cat"/>
</dbReference>
<dbReference type="AlphaFoldDB" id="A0A1U7LTC8"/>
<evidence type="ECO:0000256" key="2">
    <source>
        <dbReference type="ARBA" id="ARBA00013064"/>
    </source>
</evidence>
<dbReference type="CDD" id="cd01446">
    <property type="entry name" value="DSP_MapKP"/>
    <property type="match status" value="1"/>
</dbReference>
<dbReference type="InterPro" id="IPR001763">
    <property type="entry name" value="Rhodanese-like_dom"/>
</dbReference>
<dbReference type="Gene3D" id="3.40.250.10">
    <property type="entry name" value="Rhodanese-like domain"/>
    <property type="match status" value="1"/>
</dbReference>
<dbReference type="Gene3D" id="3.90.190.10">
    <property type="entry name" value="Protein tyrosine phosphatase superfamily"/>
    <property type="match status" value="1"/>
</dbReference>
<evidence type="ECO:0000256" key="1">
    <source>
        <dbReference type="ARBA" id="ARBA00009649"/>
    </source>
</evidence>
<dbReference type="Proteomes" id="UP000186594">
    <property type="component" value="Unassembled WGS sequence"/>
</dbReference>
<evidence type="ECO:0000256" key="3">
    <source>
        <dbReference type="SAM" id="MobiDB-lite"/>
    </source>
</evidence>
<feature type="domain" description="Tyrosine specific protein phosphatases" evidence="5">
    <location>
        <begin position="490"/>
        <end position="566"/>
    </location>
</feature>
<dbReference type="InterPro" id="IPR016130">
    <property type="entry name" value="Tyr_Pase_AS"/>
</dbReference>
<dbReference type="SUPFAM" id="SSF52799">
    <property type="entry name" value="(Phosphotyrosine protein) phosphatases II"/>
    <property type="match status" value="1"/>
</dbReference>
<dbReference type="SMART" id="SM00404">
    <property type="entry name" value="PTPc_motif"/>
    <property type="match status" value="1"/>
</dbReference>
<keyword evidence="8" id="KW-1185">Reference proteome</keyword>
<evidence type="ECO:0000259" key="5">
    <source>
        <dbReference type="PROSITE" id="PS50056"/>
    </source>
</evidence>
<evidence type="ECO:0000313" key="7">
    <source>
        <dbReference type="EMBL" id="OLL25868.1"/>
    </source>
</evidence>
<proteinExistence type="inferred from homology"/>
<sequence length="581" mass="64486">MDVALHNAAPSFSYFDLAGECNDHSSRPPSAEDPCSRQSPVVEPPPQAARRVSIRSPIFAPGPTPVFSLASTPTPAFSPALAPTPVSLLPLQPADLRVLLRCSREPLLILDVRLHSAYEDARIASAVHISVPSTLLKRPSFTLARISDSIPDTGQRSKFTSYKRARLIVIYDADCANITDSWPGKQLAKKFATESCDSQALRVFYLKGGFKTFSSVNRDLIDTLPISSSTSASSLSLPSRPTLTLQCQIPKNSSPICPFFTNIRQNTELANGVGDPIPLRLNNLSDSIKSALPNWLKRIACSPSGPQKLAESFYGIEKTEQKRLQKALNPNIVDGFSISAGLERGNKNRYNNIWPYDHSRVKLVKDGDDYVNASFCHALDGKNRYIATQGPLPSTFEDFWRIVWDQRVWVIVMLTTIEEAGQIKCHNYWNDEKMGCFIIRNISTNIVANGTIICRRFSLSHTDYPFTSIREVTHLQYTEWPDFGVPVAPSSLLSLIHEANIASTTTSPMLVHCSAGCGRTGAFCTVDTVLSMLRDSTNNEEDLILKTVLELREKRISMVQTLRQFVLCYEAVIEAFIRQAE</sequence>
<dbReference type="InterPro" id="IPR036873">
    <property type="entry name" value="Rhodanese-like_dom_sf"/>
</dbReference>
<dbReference type="SMART" id="SM00194">
    <property type="entry name" value="PTPc"/>
    <property type="match status" value="1"/>
</dbReference>
<organism evidence="7 8">
    <name type="scientific">Neolecta irregularis (strain DAH-3)</name>
    <dbReference type="NCBI Taxonomy" id="1198029"/>
    <lineage>
        <taxon>Eukaryota</taxon>
        <taxon>Fungi</taxon>
        <taxon>Dikarya</taxon>
        <taxon>Ascomycota</taxon>
        <taxon>Taphrinomycotina</taxon>
        <taxon>Neolectales</taxon>
        <taxon>Neolectaceae</taxon>
        <taxon>Neolecta</taxon>
    </lineage>
</organism>
<dbReference type="InterPro" id="IPR050348">
    <property type="entry name" value="Protein-Tyr_Phosphatase"/>
</dbReference>
<dbReference type="Pfam" id="PF00102">
    <property type="entry name" value="Y_phosphatase"/>
    <property type="match status" value="1"/>
</dbReference>
<evidence type="ECO:0000313" key="8">
    <source>
        <dbReference type="Proteomes" id="UP000186594"/>
    </source>
</evidence>
<dbReference type="PRINTS" id="PR00700">
    <property type="entry name" value="PRTYPHPHTASE"/>
</dbReference>
<feature type="domain" description="Tyrosine-protein phosphatase" evidence="4">
    <location>
        <begin position="346"/>
        <end position="575"/>
    </location>
</feature>
<dbReference type="OrthoDB" id="6058203at2759"/>
<reference evidence="7 8" key="1">
    <citation type="submission" date="2016-04" db="EMBL/GenBank/DDBJ databases">
        <title>Evolutionary innovation and constraint leading to complex multicellularity in the Ascomycota.</title>
        <authorList>
            <person name="Cisse O."/>
            <person name="Nguyen A."/>
            <person name="Hewitt D.A."/>
            <person name="Jedd G."/>
            <person name="Stajich J.E."/>
        </authorList>
    </citation>
    <scope>NUCLEOTIDE SEQUENCE [LARGE SCALE GENOMIC DNA]</scope>
    <source>
        <strain evidence="7 8">DAH-3</strain>
    </source>
</reference>
<evidence type="ECO:0000259" key="6">
    <source>
        <dbReference type="PROSITE" id="PS50206"/>
    </source>
</evidence>
<protein>
    <recommendedName>
        <fullName evidence="2">protein-tyrosine-phosphatase</fullName>
        <ecNumber evidence="2">3.1.3.48</ecNumber>
    </recommendedName>
</protein>
<gene>
    <name evidence="7" type="ORF">NEOLI_001385</name>
</gene>
<dbReference type="GO" id="GO:0004725">
    <property type="term" value="F:protein tyrosine phosphatase activity"/>
    <property type="evidence" value="ECO:0007669"/>
    <property type="project" value="UniProtKB-EC"/>
</dbReference>
<dbReference type="PANTHER" id="PTHR19134:SF561">
    <property type="entry name" value="PROTEIN TYROSINE PHOSPHATASE 36E, ISOFORM A"/>
    <property type="match status" value="1"/>
</dbReference>
<dbReference type="PROSITE" id="PS50055">
    <property type="entry name" value="TYR_PHOSPHATASE_PTP"/>
    <property type="match status" value="1"/>
</dbReference>
<accession>A0A1U7LTC8</accession>
<dbReference type="Pfam" id="PF00581">
    <property type="entry name" value="Rhodanese"/>
    <property type="match status" value="1"/>
</dbReference>
<name>A0A1U7LTC8_NEOID</name>
<dbReference type="PROSITE" id="PS00383">
    <property type="entry name" value="TYR_PHOSPHATASE_1"/>
    <property type="match status" value="1"/>
</dbReference>
<dbReference type="CDD" id="cd18533">
    <property type="entry name" value="PTP_fungal"/>
    <property type="match status" value="1"/>
</dbReference>
<dbReference type="SUPFAM" id="SSF52821">
    <property type="entry name" value="Rhodanese/Cell cycle control phosphatase"/>
    <property type="match status" value="1"/>
</dbReference>
<dbReference type="PROSITE" id="PS50206">
    <property type="entry name" value="RHODANESE_3"/>
    <property type="match status" value="1"/>
</dbReference>
<dbReference type="EMBL" id="LXFE01000294">
    <property type="protein sequence ID" value="OLL25868.1"/>
    <property type="molecule type" value="Genomic_DNA"/>
</dbReference>
<dbReference type="PANTHER" id="PTHR19134">
    <property type="entry name" value="RECEPTOR-TYPE TYROSINE-PROTEIN PHOSPHATASE"/>
    <property type="match status" value="1"/>
</dbReference>
<dbReference type="InterPro" id="IPR029021">
    <property type="entry name" value="Prot-tyrosine_phosphatase-like"/>
</dbReference>
<comment type="similarity">
    <text evidence="1">Belongs to the protein-tyrosine phosphatase family. Non-receptor class subfamily.</text>
</comment>
<keyword evidence="7" id="KW-0675">Receptor</keyword>
<dbReference type="InterPro" id="IPR003595">
    <property type="entry name" value="Tyr_Pase_cat"/>
</dbReference>
<dbReference type="STRING" id="1198029.A0A1U7LTC8"/>
<dbReference type="OMA" id="YIACQGS"/>
<feature type="region of interest" description="Disordered" evidence="3">
    <location>
        <begin position="23"/>
        <end position="48"/>
    </location>
</feature>